<accession>I2GJV0</accession>
<keyword evidence="3" id="KW-1185">Reference proteome</keyword>
<organism evidence="2 3">
    <name type="scientific">Fibrisoma limi BUZ 3</name>
    <dbReference type="NCBI Taxonomy" id="1185876"/>
    <lineage>
        <taxon>Bacteria</taxon>
        <taxon>Pseudomonadati</taxon>
        <taxon>Bacteroidota</taxon>
        <taxon>Cytophagia</taxon>
        <taxon>Cytophagales</taxon>
        <taxon>Spirosomataceae</taxon>
        <taxon>Fibrisoma</taxon>
    </lineage>
</organism>
<dbReference type="Proteomes" id="UP000009309">
    <property type="component" value="Unassembled WGS sequence"/>
</dbReference>
<feature type="domain" description="PKD" evidence="1">
    <location>
        <begin position="50"/>
        <end position="112"/>
    </location>
</feature>
<dbReference type="Pfam" id="PF18911">
    <property type="entry name" value="PKD_4"/>
    <property type="match status" value="1"/>
</dbReference>
<evidence type="ECO:0000313" key="3">
    <source>
        <dbReference type="Proteomes" id="UP000009309"/>
    </source>
</evidence>
<dbReference type="InterPro" id="IPR035986">
    <property type="entry name" value="PKD_dom_sf"/>
</dbReference>
<dbReference type="PROSITE" id="PS51257">
    <property type="entry name" value="PROKAR_LIPOPROTEIN"/>
    <property type="match status" value="1"/>
</dbReference>
<dbReference type="AlphaFoldDB" id="I2GJV0"/>
<dbReference type="CDD" id="cd00146">
    <property type="entry name" value="PKD"/>
    <property type="match status" value="1"/>
</dbReference>
<evidence type="ECO:0000313" key="2">
    <source>
        <dbReference type="EMBL" id="CCH54175.1"/>
    </source>
</evidence>
<protein>
    <submittedName>
        <fullName evidence="2">PKD domain containing protein</fullName>
    </submittedName>
</protein>
<dbReference type="InterPro" id="IPR022409">
    <property type="entry name" value="PKD/Chitinase_dom"/>
</dbReference>
<dbReference type="Gene3D" id="2.60.40.10">
    <property type="entry name" value="Immunoglobulins"/>
    <property type="match status" value="1"/>
</dbReference>
<proteinExistence type="predicted"/>
<dbReference type="EMBL" id="CAIT01000006">
    <property type="protein sequence ID" value="CCH54175.1"/>
    <property type="molecule type" value="Genomic_DNA"/>
</dbReference>
<dbReference type="SUPFAM" id="SSF49299">
    <property type="entry name" value="PKD domain"/>
    <property type="match status" value="1"/>
</dbReference>
<name>I2GJV0_9BACT</name>
<dbReference type="eggNOG" id="ENOG50330WT">
    <property type="taxonomic scope" value="Bacteria"/>
</dbReference>
<dbReference type="SMART" id="SM00089">
    <property type="entry name" value="PKD"/>
    <property type="match status" value="1"/>
</dbReference>
<dbReference type="OrthoDB" id="958775at2"/>
<sequence length="112" mass="12541">MHRIWVIFLGMVLALTACEPFNLERKTFPTCVQPRADIGYTADLLDVTFFVENAQGDIGAVGWDFGDGKNRGRVGTRVTYSYDRPGDYTVTIVIANRCNDSFTATKKITVRN</sequence>
<dbReference type="STRING" id="1185876.BN8_03320"/>
<reference evidence="2 3" key="1">
    <citation type="journal article" date="2012" name="J. Bacteriol.">
        <title>Genome Sequence of the Filamentous Bacterium Fibrisoma limi BUZ 3T.</title>
        <authorList>
            <person name="Filippini M."/>
            <person name="Qi W."/>
            <person name="Jaenicke S."/>
            <person name="Goesmann A."/>
            <person name="Smits T.H."/>
            <person name="Bagheri H.C."/>
        </authorList>
    </citation>
    <scope>NUCLEOTIDE SEQUENCE [LARGE SCALE GENOMIC DNA]</scope>
    <source>
        <strain evidence="3">BUZ 3T</strain>
    </source>
</reference>
<evidence type="ECO:0000259" key="1">
    <source>
        <dbReference type="PROSITE" id="PS50093"/>
    </source>
</evidence>
<dbReference type="PROSITE" id="PS50093">
    <property type="entry name" value="PKD"/>
    <property type="match status" value="1"/>
</dbReference>
<dbReference type="InterPro" id="IPR013783">
    <property type="entry name" value="Ig-like_fold"/>
</dbReference>
<dbReference type="InterPro" id="IPR000601">
    <property type="entry name" value="PKD_dom"/>
</dbReference>
<dbReference type="RefSeq" id="WP_009282755.1">
    <property type="nucleotide sequence ID" value="NZ_CAIT01000006.1"/>
</dbReference>
<comment type="caution">
    <text evidence="2">The sequence shown here is derived from an EMBL/GenBank/DDBJ whole genome shotgun (WGS) entry which is preliminary data.</text>
</comment>
<gene>
    <name evidence="2" type="ORF">BN8_03320</name>
</gene>